<proteinExistence type="predicted"/>
<dbReference type="EMBL" id="WVTD01000003">
    <property type="protein sequence ID" value="MYL97232.1"/>
    <property type="molecule type" value="Genomic_DNA"/>
</dbReference>
<comment type="caution">
    <text evidence="1">The sequence shown here is derived from an EMBL/GenBank/DDBJ whole genome shotgun (WGS) entry which is preliminary data.</text>
</comment>
<keyword evidence="2" id="KW-1185">Reference proteome</keyword>
<reference evidence="1 2" key="1">
    <citation type="submission" date="2019-12" db="EMBL/GenBank/DDBJ databases">
        <authorList>
            <person name="Feng G."/>
            <person name="Zhu H."/>
        </authorList>
    </citation>
    <scope>NUCLEOTIDE SEQUENCE [LARGE SCALE GENOMIC DNA]</scope>
    <source>
        <strain evidence="1 2">FGD1</strain>
    </source>
</reference>
<dbReference type="RefSeq" id="WP_160984971.1">
    <property type="nucleotide sequence ID" value="NZ_WVTD01000003.1"/>
</dbReference>
<evidence type="ECO:0000313" key="2">
    <source>
        <dbReference type="Proteomes" id="UP000465810"/>
    </source>
</evidence>
<dbReference type="Proteomes" id="UP000465810">
    <property type="component" value="Unassembled WGS sequence"/>
</dbReference>
<organism evidence="1 2">
    <name type="scientific">Novosphingobium silvae</name>
    <dbReference type="NCBI Taxonomy" id="2692619"/>
    <lineage>
        <taxon>Bacteria</taxon>
        <taxon>Pseudomonadati</taxon>
        <taxon>Pseudomonadota</taxon>
        <taxon>Alphaproteobacteria</taxon>
        <taxon>Sphingomonadales</taxon>
        <taxon>Sphingomonadaceae</taxon>
        <taxon>Novosphingobium</taxon>
    </lineage>
</organism>
<evidence type="ECO:0000313" key="1">
    <source>
        <dbReference type="EMBL" id="MYL97232.1"/>
    </source>
</evidence>
<name>A0A7X4GG90_9SPHN</name>
<sequence>MNPLHAMAMVDMFSRRIAARPYPAPENRTLTLRSPQCSYGCERCFMECAIAPARLAWWEEQLAHSCGSPSIGRA</sequence>
<gene>
    <name evidence="1" type="ORF">GR702_05530</name>
</gene>
<accession>A0A7X4GG90</accession>
<protein>
    <submittedName>
        <fullName evidence="1">Uncharacterized protein</fullName>
    </submittedName>
</protein>
<dbReference type="AlphaFoldDB" id="A0A7X4GG90"/>